<sequence length="889" mass="100830">MELFTHKQKKEKMNAKQSFNWKEWIKENRVYVIVLAVSALFWVLISIFMGYAPFGNNSFLTNDAIHQYYPFMGQYRERLLEGQSLQYSFGGGMGFNFLSLWSYYLSSPLNLIILLFPADGLDFAMNFLIGLRLVLCSLSFAFYIGSRGNKHDLRILPFACAYGMSSFMIGYSFNIMWLDSLALFPLILTGLEKLLKNGKWKLYAVSLSLSLWSSFYITYMICIFLVIWFFFYEFENIKCFFKRGFLFAGSSVLAAGMACLVLIPAYIGVSQTSVNEQLPQIELMTTFSNILAGKEGGIFAFSDPVSVVNNASYNANLYTGIAMLGLALLYFFKRGIKISSKLKMAGLILLLFLSTNEKCLNFIWHGFHNQVGIPNRFVFLLIFVVLLLAYEAFCNLKKYPLWQILLADICVIAGLSALYVLQRENISIKMFWFSVALAAGYMIMQIWYVIKAEDRKFVMGIMISVICLELLASAVTGSKLQGGITVTDFYRSQNDVYEARKLLGKDLYRQELSNPTVENEGMAYNLYGTGLFGSMVNSTMATFLGNIGFSFSSNHFGYASGTPVINTLFGLKNILVLNGDASRLDNRYELSTQTGNVDVYENKQILPIAYMCEPEVRDWKSLNADYFYNQSQLLHLMTGKQYQVFMEQEFQLKEQNDVEVQIIDNQQFGYLSAEGSRKDHIVFEAVVKEDEDLYLRLAAAYTSGVQIFINDELIADKQLSNHFYHVGDVKKGDKITLKIGIQEESVTFGKISLSMYAYHQKEMDRAFEDLNSESLLIEEGRDGYVRGKVHAEKDGVLFTTIPYEKGWRAFIDGEEAEITPINQSLIALDLETGEHEVIFKYTSPGLYAGLGISLLSLTVMVLLCICSRRRDAKENSGGQITEMEKGNED</sequence>
<dbReference type="PANTHER" id="PTHR38454">
    <property type="entry name" value="INTEGRAL MEMBRANE PROTEIN-RELATED"/>
    <property type="match status" value="1"/>
</dbReference>
<feature type="transmembrane region" description="Helical" evidence="1">
    <location>
        <begin position="401"/>
        <end position="419"/>
    </location>
</feature>
<dbReference type="Proteomes" id="UP000306509">
    <property type="component" value="Unassembled WGS sequence"/>
</dbReference>
<feature type="transmembrane region" description="Helical" evidence="1">
    <location>
        <begin position="431"/>
        <end position="450"/>
    </location>
</feature>
<keyword evidence="1" id="KW-0812">Transmembrane</keyword>
<organism evidence="2 3">
    <name type="scientific">Robinsoniella peoriensis</name>
    <dbReference type="NCBI Taxonomy" id="180332"/>
    <lineage>
        <taxon>Bacteria</taxon>
        <taxon>Bacillati</taxon>
        <taxon>Bacillota</taxon>
        <taxon>Clostridia</taxon>
        <taxon>Lachnospirales</taxon>
        <taxon>Lachnospiraceae</taxon>
        <taxon>Robinsoniella</taxon>
    </lineage>
</organism>
<dbReference type="AlphaFoldDB" id="A0A4U8QAH6"/>
<reference evidence="2 3" key="1">
    <citation type="journal article" date="2019" name="Anaerobe">
        <title>Detection of Robinsoniella peoriensis in multiple bone samples of a trauma patient.</title>
        <authorList>
            <person name="Schrottner P."/>
            <person name="Hartwich K."/>
            <person name="Bunk B."/>
            <person name="Schober I."/>
            <person name="Helbig S."/>
            <person name="Rudolph W.W."/>
            <person name="Gunzer F."/>
        </authorList>
    </citation>
    <scope>NUCLEOTIDE SEQUENCE [LARGE SCALE GENOMIC DNA]</scope>
    <source>
        <strain evidence="2 3">DSM 106044</strain>
    </source>
</reference>
<feature type="transmembrane region" description="Helical" evidence="1">
    <location>
        <begin position="124"/>
        <end position="144"/>
    </location>
</feature>
<feature type="transmembrane region" description="Helical" evidence="1">
    <location>
        <begin position="457"/>
        <end position="475"/>
    </location>
</feature>
<feature type="transmembrane region" description="Helical" evidence="1">
    <location>
        <begin position="315"/>
        <end position="332"/>
    </location>
</feature>
<keyword evidence="1" id="KW-0472">Membrane</keyword>
<dbReference type="RefSeq" id="WP_138002162.1">
    <property type="nucleotide sequence ID" value="NZ_QGQD01000035.1"/>
</dbReference>
<evidence type="ECO:0000313" key="3">
    <source>
        <dbReference type="Proteomes" id="UP000306509"/>
    </source>
</evidence>
<comment type="caution">
    <text evidence="2">The sequence shown here is derived from an EMBL/GenBank/DDBJ whole genome shotgun (WGS) entry which is preliminary data.</text>
</comment>
<keyword evidence="1" id="KW-1133">Transmembrane helix</keyword>
<feature type="transmembrane region" description="Helical" evidence="1">
    <location>
        <begin position="376"/>
        <end position="394"/>
    </location>
</feature>
<dbReference type="PANTHER" id="PTHR38454:SF1">
    <property type="entry name" value="INTEGRAL MEMBRANE PROTEIN"/>
    <property type="match status" value="1"/>
</dbReference>
<gene>
    <name evidence="2" type="ORF">DSM106044_01484</name>
</gene>
<accession>A0A4U8QAH6</accession>
<feature type="transmembrane region" description="Helical" evidence="1">
    <location>
        <begin position="156"/>
        <end position="178"/>
    </location>
</feature>
<feature type="transmembrane region" description="Helical" evidence="1">
    <location>
        <begin position="344"/>
        <end position="364"/>
    </location>
</feature>
<name>A0A4U8QAH6_9FIRM</name>
<evidence type="ECO:0000256" key="1">
    <source>
        <dbReference type="SAM" id="Phobius"/>
    </source>
</evidence>
<keyword evidence="3" id="KW-1185">Reference proteome</keyword>
<feature type="transmembrane region" description="Helical" evidence="1">
    <location>
        <begin position="244"/>
        <end position="267"/>
    </location>
</feature>
<evidence type="ECO:0000313" key="2">
    <source>
        <dbReference type="EMBL" id="TLD01629.1"/>
    </source>
</evidence>
<feature type="transmembrane region" description="Helical" evidence="1">
    <location>
        <begin position="846"/>
        <end position="866"/>
    </location>
</feature>
<feature type="transmembrane region" description="Helical" evidence="1">
    <location>
        <begin position="30"/>
        <end position="52"/>
    </location>
</feature>
<protein>
    <submittedName>
        <fullName evidence="2">Putative membrane protein</fullName>
    </submittedName>
</protein>
<dbReference type="Pfam" id="PF09586">
    <property type="entry name" value="YfhO"/>
    <property type="match status" value="1"/>
</dbReference>
<dbReference type="STRING" id="180332.GCA_000797495_05656"/>
<dbReference type="EMBL" id="QGQD01000035">
    <property type="protein sequence ID" value="TLD01629.1"/>
    <property type="molecule type" value="Genomic_DNA"/>
</dbReference>
<proteinExistence type="predicted"/>
<dbReference type="InterPro" id="IPR018580">
    <property type="entry name" value="Uncharacterised_YfhO"/>
</dbReference>
<feature type="transmembrane region" description="Helical" evidence="1">
    <location>
        <begin position="209"/>
        <end position="232"/>
    </location>
</feature>